<dbReference type="AlphaFoldDB" id="A0A6H2DNB9"/>
<organism evidence="2 3">
    <name type="scientific">Parasphingorhabdus halotolerans</name>
    <dbReference type="NCBI Taxonomy" id="2725558"/>
    <lineage>
        <taxon>Bacteria</taxon>
        <taxon>Pseudomonadati</taxon>
        <taxon>Pseudomonadota</taxon>
        <taxon>Alphaproteobacteria</taxon>
        <taxon>Sphingomonadales</taxon>
        <taxon>Sphingomonadaceae</taxon>
        <taxon>Parasphingorhabdus</taxon>
    </lineage>
</organism>
<dbReference type="RefSeq" id="WP_168819164.1">
    <property type="nucleotide sequence ID" value="NZ_CP051217.1"/>
</dbReference>
<proteinExistence type="predicted"/>
<dbReference type="InterPro" id="IPR007921">
    <property type="entry name" value="CHAP_dom"/>
</dbReference>
<evidence type="ECO:0000313" key="3">
    <source>
        <dbReference type="Proteomes" id="UP000501600"/>
    </source>
</evidence>
<reference evidence="2 3" key="1">
    <citation type="submission" date="2020-04" db="EMBL/GenBank/DDBJ databases">
        <title>Genome sequence for Sphingorhabdus sp. strain M1.</title>
        <authorList>
            <person name="Park S.-J."/>
        </authorList>
    </citation>
    <scope>NUCLEOTIDE SEQUENCE [LARGE SCALE GENOMIC DNA]</scope>
    <source>
        <strain evidence="2 3">JK6</strain>
    </source>
</reference>
<name>A0A6H2DNB9_9SPHN</name>
<dbReference type="PROSITE" id="PS50911">
    <property type="entry name" value="CHAP"/>
    <property type="match status" value="1"/>
</dbReference>
<dbReference type="SUPFAM" id="SSF54001">
    <property type="entry name" value="Cysteine proteinases"/>
    <property type="match status" value="1"/>
</dbReference>
<dbReference type="Gene3D" id="3.90.1720.10">
    <property type="entry name" value="endopeptidase domain like (from Nostoc punctiforme)"/>
    <property type="match status" value="1"/>
</dbReference>
<sequence length="227" mass="25415">MMILAKNSPHKILGALVPILLVMQALLFPPAARAESYLQCVPFARELSGIEIYGDAHTWWKQAKHKYERGNQPQHGAILSLKSHGKMQLGHVAVVSQIIDNRNILLSHANWSPINGRRGQIERNVAAVDVSRDNDWSRVKIWYAPLGGLGKTAYPVNGFIYPARQSDRNAEARQWASAKPVKQPRAPNRDLFARNMKVELERTAQREQMTTAEPADLIGELLDSIGN</sequence>
<dbReference type="Proteomes" id="UP000501600">
    <property type="component" value="Chromosome"/>
</dbReference>
<protein>
    <submittedName>
        <fullName evidence="2">CHAP domain-containing protein</fullName>
    </submittedName>
</protein>
<dbReference type="Pfam" id="PF05257">
    <property type="entry name" value="CHAP"/>
    <property type="match status" value="1"/>
</dbReference>
<dbReference type="KEGG" id="phao:HF685_08130"/>
<feature type="domain" description="Peptidase C51" evidence="1">
    <location>
        <begin position="15"/>
        <end position="138"/>
    </location>
</feature>
<evidence type="ECO:0000313" key="2">
    <source>
        <dbReference type="EMBL" id="QJB69251.1"/>
    </source>
</evidence>
<evidence type="ECO:0000259" key="1">
    <source>
        <dbReference type="PROSITE" id="PS50911"/>
    </source>
</evidence>
<dbReference type="EMBL" id="CP051217">
    <property type="protein sequence ID" value="QJB69251.1"/>
    <property type="molecule type" value="Genomic_DNA"/>
</dbReference>
<accession>A0A6H2DNB9</accession>
<gene>
    <name evidence="2" type="ORF">HF685_08130</name>
</gene>
<dbReference type="InterPro" id="IPR038765">
    <property type="entry name" value="Papain-like_cys_pep_sf"/>
</dbReference>
<keyword evidence="3" id="KW-1185">Reference proteome</keyword>